<dbReference type="Pfam" id="PF15018">
    <property type="entry name" value="InaF-motif"/>
    <property type="match status" value="1"/>
</dbReference>
<dbReference type="PANTHER" id="PTHR34929">
    <property type="entry name" value="ZGC:153157"/>
    <property type="match status" value="1"/>
</dbReference>
<keyword evidence="2" id="KW-1133">Transmembrane helix</keyword>
<sequence length="293" mass="32822">MGTQDEATSETGGASDNTNKSNNPSSKDNLFENRSNTKKIIRVVTVMAYLFSVSFVAIALSGYYVFLWQPPNPRLIPRARIMSQEQIQDYVDISSIDIPFSTTDNNKINITVMFSEINNKQNEIIRNRNINTLTDKLFHINNKENSNSTNVMMNPIIAQMHENQSQSDKVTTDTSADVYYNILRDGIDDSVGVKNLGTPTLFTKLSNASETFTTNDLSSQTAQGVTAKEKINSTEDWNFSYEQQLIPQDQIPSDDEQKINDPHDLVTLNSSMDSIPISSTQSIKSINDTRAKL</sequence>
<organism evidence="3 4">
    <name type="scientific">Microctonus aethiopoides</name>
    <dbReference type="NCBI Taxonomy" id="144406"/>
    <lineage>
        <taxon>Eukaryota</taxon>
        <taxon>Metazoa</taxon>
        <taxon>Ecdysozoa</taxon>
        <taxon>Arthropoda</taxon>
        <taxon>Hexapoda</taxon>
        <taxon>Insecta</taxon>
        <taxon>Pterygota</taxon>
        <taxon>Neoptera</taxon>
        <taxon>Endopterygota</taxon>
        <taxon>Hymenoptera</taxon>
        <taxon>Apocrita</taxon>
        <taxon>Ichneumonoidea</taxon>
        <taxon>Braconidae</taxon>
        <taxon>Euphorinae</taxon>
        <taxon>Microctonus</taxon>
    </lineage>
</organism>
<dbReference type="InterPro" id="IPR029162">
    <property type="entry name" value="InaF-motif"/>
</dbReference>
<dbReference type="AlphaFoldDB" id="A0AA39F892"/>
<accession>A0AA39F892</accession>
<gene>
    <name evidence="3" type="ORF">PV328_003304</name>
</gene>
<keyword evidence="2" id="KW-0472">Membrane</keyword>
<feature type="region of interest" description="Disordered" evidence="1">
    <location>
        <begin position="1"/>
        <end position="31"/>
    </location>
</feature>
<protein>
    <recommendedName>
        <fullName evidence="5">Transmembrane protein</fullName>
    </recommendedName>
</protein>
<evidence type="ECO:0000256" key="2">
    <source>
        <dbReference type="SAM" id="Phobius"/>
    </source>
</evidence>
<evidence type="ECO:0000313" key="4">
    <source>
        <dbReference type="Proteomes" id="UP001168990"/>
    </source>
</evidence>
<dbReference type="PANTHER" id="PTHR34929:SF1">
    <property type="entry name" value="INAF MOTIF CONTAINING 2"/>
    <property type="match status" value="1"/>
</dbReference>
<feature type="transmembrane region" description="Helical" evidence="2">
    <location>
        <begin position="43"/>
        <end position="66"/>
    </location>
</feature>
<dbReference type="EMBL" id="JAQQBS010001422">
    <property type="protein sequence ID" value="KAK0164713.1"/>
    <property type="molecule type" value="Genomic_DNA"/>
</dbReference>
<evidence type="ECO:0008006" key="5">
    <source>
        <dbReference type="Google" id="ProtNLM"/>
    </source>
</evidence>
<evidence type="ECO:0000256" key="1">
    <source>
        <dbReference type="SAM" id="MobiDB-lite"/>
    </source>
</evidence>
<proteinExistence type="predicted"/>
<comment type="caution">
    <text evidence="3">The sequence shown here is derived from an EMBL/GenBank/DDBJ whole genome shotgun (WGS) entry which is preliminary data.</text>
</comment>
<reference evidence="3" key="2">
    <citation type="submission" date="2023-03" db="EMBL/GenBank/DDBJ databases">
        <authorList>
            <person name="Inwood S.N."/>
            <person name="Skelly J.G."/>
            <person name="Guhlin J."/>
            <person name="Harrop T.W.R."/>
            <person name="Goldson S.G."/>
            <person name="Dearden P.K."/>
        </authorList>
    </citation>
    <scope>NUCLEOTIDE SEQUENCE</scope>
    <source>
        <strain evidence="3">Irish</strain>
        <tissue evidence="3">Whole body</tissue>
    </source>
</reference>
<reference evidence="3" key="1">
    <citation type="journal article" date="2023" name="bioRxiv">
        <title>Scaffold-level genome assemblies of two parasitoid biocontrol wasps reveal the parthenogenesis mechanism and an associated novel virus.</title>
        <authorList>
            <person name="Inwood S."/>
            <person name="Skelly J."/>
            <person name="Guhlin J."/>
            <person name="Harrop T."/>
            <person name="Goldson S."/>
            <person name="Dearden P."/>
        </authorList>
    </citation>
    <scope>NUCLEOTIDE SEQUENCE</scope>
    <source>
        <strain evidence="3">Irish</strain>
        <tissue evidence="3">Whole body</tissue>
    </source>
</reference>
<keyword evidence="2" id="KW-0812">Transmembrane</keyword>
<name>A0AA39F892_9HYME</name>
<dbReference type="Proteomes" id="UP001168990">
    <property type="component" value="Unassembled WGS sequence"/>
</dbReference>
<evidence type="ECO:0000313" key="3">
    <source>
        <dbReference type="EMBL" id="KAK0164713.1"/>
    </source>
</evidence>
<keyword evidence="4" id="KW-1185">Reference proteome</keyword>